<feature type="region of interest" description="Disordered" evidence="1">
    <location>
        <begin position="45"/>
        <end position="64"/>
    </location>
</feature>
<comment type="caution">
    <text evidence="2">The sequence shown here is derived from an EMBL/GenBank/DDBJ whole genome shotgun (WGS) entry which is preliminary data.</text>
</comment>
<evidence type="ECO:0000313" key="2">
    <source>
        <dbReference type="EMBL" id="CAH9077227.1"/>
    </source>
</evidence>
<keyword evidence="3" id="KW-1185">Reference proteome</keyword>
<protein>
    <submittedName>
        <fullName evidence="2">Uncharacterized protein</fullName>
    </submittedName>
</protein>
<gene>
    <name evidence="2" type="ORF">CEURO_LOCUS6231</name>
</gene>
<dbReference type="Proteomes" id="UP001152484">
    <property type="component" value="Unassembled WGS sequence"/>
</dbReference>
<proteinExistence type="predicted"/>
<evidence type="ECO:0000256" key="1">
    <source>
        <dbReference type="SAM" id="MobiDB-lite"/>
    </source>
</evidence>
<dbReference type="EMBL" id="CAMAPE010000010">
    <property type="protein sequence ID" value="CAH9077227.1"/>
    <property type="molecule type" value="Genomic_DNA"/>
</dbReference>
<dbReference type="AlphaFoldDB" id="A0A9P0YW57"/>
<sequence>MNAYSNCRTNGEIEAMKTAIFEETSDLRDFRTINSRTKLRGMCLHQESRSKGKGQGPKASSFQSAGRLDCCLRVIKASRFKWALANWLFC</sequence>
<reference evidence="2" key="1">
    <citation type="submission" date="2022-07" db="EMBL/GenBank/DDBJ databases">
        <authorList>
            <person name="Macas J."/>
            <person name="Novak P."/>
            <person name="Neumann P."/>
        </authorList>
    </citation>
    <scope>NUCLEOTIDE SEQUENCE</scope>
</reference>
<evidence type="ECO:0000313" key="3">
    <source>
        <dbReference type="Proteomes" id="UP001152484"/>
    </source>
</evidence>
<organism evidence="2 3">
    <name type="scientific">Cuscuta europaea</name>
    <name type="common">European dodder</name>
    <dbReference type="NCBI Taxonomy" id="41803"/>
    <lineage>
        <taxon>Eukaryota</taxon>
        <taxon>Viridiplantae</taxon>
        <taxon>Streptophyta</taxon>
        <taxon>Embryophyta</taxon>
        <taxon>Tracheophyta</taxon>
        <taxon>Spermatophyta</taxon>
        <taxon>Magnoliopsida</taxon>
        <taxon>eudicotyledons</taxon>
        <taxon>Gunneridae</taxon>
        <taxon>Pentapetalae</taxon>
        <taxon>asterids</taxon>
        <taxon>lamiids</taxon>
        <taxon>Solanales</taxon>
        <taxon>Convolvulaceae</taxon>
        <taxon>Cuscuteae</taxon>
        <taxon>Cuscuta</taxon>
        <taxon>Cuscuta subgen. Cuscuta</taxon>
    </lineage>
</organism>
<accession>A0A9P0YW57</accession>
<name>A0A9P0YW57_CUSEU</name>